<organism evidence="1 2">
    <name type="scientific">Rotaria sordida</name>
    <dbReference type="NCBI Taxonomy" id="392033"/>
    <lineage>
        <taxon>Eukaryota</taxon>
        <taxon>Metazoa</taxon>
        <taxon>Spiralia</taxon>
        <taxon>Gnathifera</taxon>
        <taxon>Rotifera</taxon>
        <taxon>Eurotatoria</taxon>
        <taxon>Bdelloidea</taxon>
        <taxon>Philodinida</taxon>
        <taxon>Philodinidae</taxon>
        <taxon>Rotaria</taxon>
    </lineage>
</organism>
<dbReference type="AlphaFoldDB" id="A0A814ZCH0"/>
<accession>A0A814ZCH0</accession>
<name>A0A814ZCH0_9BILA</name>
<protein>
    <submittedName>
        <fullName evidence="1">Uncharacterized protein</fullName>
    </submittedName>
</protein>
<dbReference type="Proteomes" id="UP000663864">
    <property type="component" value="Unassembled WGS sequence"/>
</dbReference>
<evidence type="ECO:0000313" key="2">
    <source>
        <dbReference type="Proteomes" id="UP000663864"/>
    </source>
</evidence>
<gene>
    <name evidence="1" type="ORF">ZHD862_LOCUS24819</name>
</gene>
<proteinExistence type="predicted"/>
<sequence length="45" mass="5128">MSSSPINTSFLEEEPRAREEIQQFEELEKELSSIAQTTVIQTKDG</sequence>
<reference evidence="1" key="1">
    <citation type="submission" date="2021-02" db="EMBL/GenBank/DDBJ databases">
        <authorList>
            <person name="Nowell W R."/>
        </authorList>
    </citation>
    <scope>NUCLEOTIDE SEQUENCE</scope>
</reference>
<evidence type="ECO:0000313" key="1">
    <source>
        <dbReference type="EMBL" id="CAF1239891.1"/>
    </source>
</evidence>
<dbReference type="EMBL" id="CAJNOT010001715">
    <property type="protein sequence ID" value="CAF1239891.1"/>
    <property type="molecule type" value="Genomic_DNA"/>
</dbReference>
<comment type="caution">
    <text evidence="1">The sequence shown here is derived from an EMBL/GenBank/DDBJ whole genome shotgun (WGS) entry which is preliminary data.</text>
</comment>
<feature type="non-terminal residue" evidence="1">
    <location>
        <position position="45"/>
    </location>
</feature>